<name>A0A6L2NQF3_TANCI</name>
<keyword evidence="1" id="KW-0547">Nucleotide-binding</keyword>
<dbReference type="Gene3D" id="2.60.200.20">
    <property type="match status" value="1"/>
</dbReference>
<feature type="domain" description="FHA" evidence="4">
    <location>
        <begin position="34"/>
        <end position="104"/>
    </location>
</feature>
<dbReference type="InterPro" id="IPR051701">
    <property type="entry name" value="Mito_OM_Translocase_MSP1"/>
</dbReference>
<dbReference type="GO" id="GO:0005524">
    <property type="term" value="F:ATP binding"/>
    <property type="evidence" value="ECO:0007669"/>
    <property type="project" value="UniProtKB-KW"/>
</dbReference>
<dbReference type="SUPFAM" id="SSF49879">
    <property type="entry name" value="SMAD/FHA domain"/>
    <property type="match status" value="1"/>
</dbReference>
<dbReference type="PANTHER" id="PTHR45644">
    <property type="entry name" value="AAA ATPASE, PUTATIVE (AFU_ORTHOLOGUE AFUA_2G12920)-RELATED-RELATED"/>
    <property type="match status" value="1"/>
</dbReference>
<evidence type="ECO:0000256" key="2">
    <source>
        <dbReference type="ARBA" id="ARBA00022840"/>
    </source>
</evidence>
<gene>
    <name evidence="5" type="ORF">Tci_059805</name>
</gene>
<sequence length="549" mass="59038">MDSWYEIVFGCGSANPNVVMTLNPHVVMDRSIFTVGQGRQCDLSICDPSISKSLCSLRHIESQQGGASVTLLEITGGKGSVKVNGKTCQKRSTLPLRAGDEVIFSSWGRHSYIFQQLSNDNVAADVAPSVSILEAHSGSLKGLQFEARSRDPSAVTGASILASLSNIQKELSLLPPPSRKGKGIQTGMPNLPSTRDVPDGSATDTETKDASDPNDNEKGVTPDENLDGASVDAEMGNTPAATHELRPLLRMLAGSSASEFDILKILDERKESQKDNDPPISLAARRQAYKDSLQQGIVDPDTIEVTFNDFPYYLSETTKNVLITSTYIHLKHNEFVKYASDLPTLCPRILLSGPAGSEIYQETLTKALAKHFGARLLVVESLLLPGGSAAKEVDTTIKESTRPERTSVFAKRAPQSGVLHSRKPTSSVEADIIGGSTTCSHAHQPKQEASTATSKTYTFKKGDRVKYVGSLSGFSPLQAPLRGPAYGYKGKVLLPFEENGSSKIGVRFDRSVQEGNDLGGLCEEDHGFFCSADSLRLDSSSADDVEKLA</sequence>
<organism evidence="5">
    <name type="scientific">Tanacetum cinerariifolium</name>
    <name type="common">Dalmatian daisy</name>
    <name type="synonym">Chrysanthemum cinerariifolium</name>
    <dbReference type="NCBI Taxonomy" id="118510"/>
    <lineage>
        <taxon>Eukaryota</taxon>
        <taxon>Viridiplantae</taxon>
        <taxon>Streptophyta</taxon>
        <taxon>Embryophyta</taxon>
        <taxon>Tracheophyta</taxon>
        <taxon>Spermatophyta</taxon>
        <taxon>Magnoliopsida</taxon>
        <taxon>eudicotyledons</taxon>
        <taxon>Gunneridae</taxon>
        <taxon>Pentapetalae</taxon>
        <taxon>asterids</taxon>
        <taxon>campanulids</taxon>
        <taxon>Asterales</taxon>
        <taxon>Asteraceae</taxon>
        <taxon>Asteroideae</taxon>
        <taxon>Anthemideae</taxon>
        <taxon>Anthemidinae</taxon>
        <taxon>Tanacetum</taxon>
    </lineage>
</organism>
<evidence type="ECO:0000256" key="3">
    <source>
        <dbReference type="SAM" id="MobiDB-lite"/>
    </source>
</evidence>
<dbReference type="EMBL" id="BKCJ010009620">
    <property type="protein sequence ID" value="GEU87827.1"/>
    <property type="molecule type" value="Genomic_DNA"/>
</dbReference>
<dbReference type="Pfam" id="PF00498">
    <property type="entry name" value="FHA"/>
    <property type="match status" value="1"/>
</dbReference>
<evidence type="ECO:0000259" key="4">
    <source>
        <dbReference type="Pfam" id="PF00498"/>
    </source>
</evidence>
<keyword evidence="2" id="KW-0067">ATP-binding</keyword>
<dbReference type="AlphaFoldDB" id="A0A6L2NQF3"/>
<dbReference type="InterPro" id="IPR008984">
    <property type="entry name" value="SMAD_FHA_dom_sf"/>
</dbReference>
<comment type="caution">
    <text evidence="5">The sequence shown here is derived from an EMBL/GenBank/DDBJ whole genome shotgun (WGS) entry which is preliminary data.</text>
</comment>
<proteinExistence type="predicted"/>
<evidence type="ECO:0000313" key="5">
    <source>
        <dbReference type="EMBL" id="GEU87827.1"/>
    </source>
</evidence>
<dbReference type="InterPro" id="IPR000253">
    <property type="entry name" value="FHA_dom"/>
</dbReference>
<reference evidence="5" key="1">
    <citation type="journal article" date="2019" name="Sci. Rep.">
        <title>Draft genome of Tanacetum cinerariifolium, the natural source of mosquito coil.</title>
        <authorList>
            <person name="Yamashiro T."/>
            <person name="Shiraishi A."/>
            <person name="Satake H."/>
            <person name="Nakayama K."/>
        </authorList>
    </citation>
    <scope>NUCLEOTIDE SEQUENCE</scope>
</reference>
<feature type="region of interest" description="Disordered" evidence="3">
    <location>
        <begin position="172"/>
        <end position="235"/>
    </location>
</feature>
<dbReference type="PANTHER" id="PTHR45644:SF73">
    <property type="entry name" value="AAA-TYPE ATPASE FAMILY PROTEIN"/>
    <property type="match status" value="1"/>
</dbReference>
<feature type="compositionally biased region" description="Basic and acidic residues" evidence="3">
    <location>
        <begin position="205"/>
        <end position="221"/>
    </location>
</feature>
<accession>A0A6L2NQF3</accession>
<protein>
    <submittedName>
        <fullName evidence="5">ATPase, AAA-type, core</fullName>
    </submittedName>
</protein>
<dbReference type="GO" id="GO:0005741">
    <property type="term" value="C:mitochondrial outer membrane"/>
    <property type="evidence" value="ECO:0007669"/>
    <property type="project" value="TreeGrafter"/>
</dbReference>
<evidence type="ECO:0000256" key="1">
    <source>
        <dbReference type="ARBA" id="ARBA00022741"/>
    </source>
</evidence>